<dbReference type="InterPro" id="IPR038969">
    <property type="entry name" value="FEN"/>
</dbReference>
<dbReference type="Proteomes" id="UP000028492">
    <property type="component" value="Chromosome"/>
</dbReference>
<dbReference type="Pfam" id="PF02739">
    <property type="entry name" value="5_3_exonuc_N"/>
    <property type="match status" value="1"/>
</dbReference>
<keyword evidence="4" id="KW-0238">DNA-binding</keyword>
<dbReference type="eggNOG" id="COG0258">
    <property type="taxonomic scope" value="Bacteria"/>
</dbReference>
<reference evidence="8 9" key="1">
    <citation type="journal article" date="2014" name="J. Biotechnol.">
        <title>Complete genome sequence of the actinobacterium Amycolatopsis japonica MG417-CF17(T) (=DSM 44213T) producing (S,S)-N,N'-ethylenediaminedisuccinic acid.</title>
        <authorList>
            <person name="Stegmann E."/>
            <person name="Albersmeier A."/>
            <person name="Spohn M."/>
            <person name="Gert H."/>
            <person name="Weber T."/>
            <person name="Wohlleben W."/>
            <person name="Kalinowski J."/>
            <person name="Ruckert C."/>
        </authorList>
    </citation>
    <scope>NUCLEOTIDE SEQUENCE [LARGE SCALE GENOMIC DNA]</scope>
    <source>
        <strain evidence="9">MG417-CF17 (DSM 44213)</strain>
    </source>
</reference>
<evidence type="ECO:0000256" key="6">
    <source>
        <dbReference type="ARBA" id="ARBA00050026"/>
    </source>
</evidence>
<dbReference type="EMBL" id="CP008953">
    <property type="protein sequence ID" value="AIG73310.1"/>
    <property type="molecule type" value="Genomic_DNA"/>
</dbReference>
<dbReference type="PANTHER" id="PTHR42646:SF2">
    <property type="entry name" value="5'-3' EXONUCLEASE FAMILY PROTEIN"/>
    <property type="match status" value="1"/>
</dbReference>
<dbReference type="PANTHER" id="PTHR42646">
    <property type="entry name" value="FLAP ENDONUCLEASE XNI"/>
    <property type="match status" value="1"/>
</dbReference>
<protein>
    <recommendedName>
        <fullName evidence="6">5'-3' exonuclease</fullName>
    </recommendedName>
</protein>
<evidence type="ECO:0000313" key="9">
    <source>
        <dbReference type="Proteomes" id="UP000028492"/>
    </source>
</evidence>
<dbReference type="KEGG" id="aja:AJAP_01900"/>
<feature type="domain" description="5'-3' exonuclease" evidence="7">
    <location>
        <begin position="5"/>
        <end position="273"/>
    </location>
</feature>
<accession>A0A075USZ8</accession>
<dbReference type="InterPro" id="IPR008918">
    <property type="entry name" value="HhH2"/>
</dbReference>
<dbReference type="Gene3D" id="1.10.150.20">
    <property type="entry name" value="5' to 3' exonuclease, C-terminal subdomain"/>
    <property type="match status" value="1"/>
</dbReference>
<dbReference type="CDD" id="cd09898">
    <property type="entry name" value="H3TH_53EXO"/>
    <property type="match status" value="1"/>
</dbReference>
<evidence type="ECO:0000256" key="3">
    <source>
        <dbReference type="ARBA" id="ARBA00022839"/>
    </source>
</evidence>
<dbReference type="InterPro" id="IPR020046">
    <property type="entry name" value="5-3_exonucl_a-hlix_arch_N"/>
</dbReference>
<keyword evidence="9" id="KW-1185">Reference proteome</keyword>
<organism evidence="8 9">
    <name type="scientific">Amycolatopsis japonica</name>
    <dbReference type="NCBI Taxonomy" id="208439"/>
    <lineage>
        <taxon>Bacteria</taxon>
        <taxon>Bacillati</taxon>
        <taxon>Actinomycetota</taxon>
        <taxon>Actinomycetes</taxon>
        <taxon>Pseudonocardiales</taxon>
        <taxon>Pseudonocardiaceae</taxon>
        <taxon>Amycolatopsis</taxon>
        <taxon>Amycolatopsis japonica group</taxon>
    </lineage>
</organism>
<keyword evidence="1" id="KW-0540">Nuclease</keyword>
<comment type="function">
    <text evidence="5">5'-3' exonuclease acting preferentially on double-stranded DNA.</text>
</comment>
<keyword evidence="3" id="KW-0269">Exonuclease</keyword>
<dbReference type="GO" id="GO:0003677">
    <property type="term" value="F:DNA binding"/>
    <property type="evidence" value="ECO:0007669"/>
    <property type="project" value="UniProtKB-KW"/>
</dbReference>
<dbReference type="SUPFAM" id="SSF47807">
    <property type="entry name" value="5' to 3' exonuclease, C-terminal subdomain"/>
    <property type="match status" value="1"/>
</dbReference>
<dbReference type="Gene3D" id="3.40.50.1010">
    <property type="entry name" value="5'-nuclease"/>
    <property type="match status" value="1"/>
</dbReference>
<dbReference type="GO" id="GO:0033567">
    <property type="term" value="P:DNA replication, Okazaki fragment processing"/>
    <property type="evidence" value="ECO:0007669"/>
    <property type="project" value="InterPro"/>
</dbReference>
<dbReference type="AlphaFoldDB" id="A0A075USZ8"/>
<dbReference type="RefSeq" id="WP_174491989.1">
    <property type="nucleotide sequence ID" value="NZ_CP008953.1"/>
</dbReference>
<evidence type="ECO:0000259" key="7">
    <source>
        <dbReference type="SMART" id="SM00475"/>
    </source>
</evidence>
<name>A0A075USZ8_9PSEU</name>
<dbReference type="Pfam" id="PF01367">
    <property type="entry name" value="5_3_exonuc"/>
    <property type="match status" value="1"/>
</dbReference>
<dbReference type="SMART" id="SM00279">
    <property type="entry name" value="HhH2"/>
    <property type="match status" value="1"/>
</dbReference>
<dbReference type="HOGENOM" id="CLU_004675_1_3_11"/>
<dbReference type="GO" id="GO:0008409">
    <property type="term" value="F:5'-3' exonuclease activity"/>
    <property type="evidence" value="ECO:0007669"/>
    <property type="project" value="InterPro"/>
</dbReference>
<evidence type="ECO:0000256" key="1">
    <source>
        <dbReference type="ARBA" id="ARBA00022722"/>
    </source>
</evidence>
<dbReference type="SMART" id="SM00475">
    <property type="entry name" value="53EXOc"/>
    <property type="match status" value="1"/>
</dbReference>
<dbReference type="CDD" id="cd09859">
    <property type="entry name" value="PIN_53EXO"/>
    <property type="match status" value="1"/>
</dbReference>
<keyword evidence="2" id="KW-0378">Hydrolase</keyword>
<dbReference type="InterPro" id="IPR029060">
    <property type="entry name" value="PIN-like_dom_sf"/>
</dbReference>
<evidence type="ECO:0000256" key="2">
    <source>
        <dbReference type="ARBA" id="ARBA00022801"/>
    </source>
</evidence>
<proteinExistence type="predicted"/>
<dbReference type="InterPro" id="IPR002421">
    <property type="entry name" value="5-3_exonuclease"/>
</dbReference>
<dbReference type="STRING" id="208439.AJAP_01900"/>
<sequence>MPAGVPLLLVDGHNLLWRAAFGFPAAILSRDKTRDLTAEFGFFALLRVAIREEMPEPPEVLVVFDGEHGTADRKDSDAGYKANRVIDEAALKPLRAIPHVQRALSGYGIHWIEIDTAEADDVIATLVATTREHEPGRRVWIMSGDRDFYQLVDEHVRALNTVMKRGRRHIGPAEVTERYNVTPEQWPDFCALKGDPADNIPGVKGIGEGTAATLLAGGLHLDQLPDSGRLTGARNAKVAQTWDQVLAWRELIRMRTDLTLPHHPTGDPTRELPKPADVIEKLGLW</sequence>
<gene>
    <name evidence="8" type="ORF">AJAP_01900</name>
</gene>
<dbReference type="InterPro" id="IPR020045">
    <property type="entry name" value="DNA_polI_H3TH"/>
</dbReference>
<dbReference type="GO" id="GO:0017108">
    <property type="term" value="F:5'-flap endonuclease activity"/>
    <property type="evidence" value="ECO:0007669"/>
    <property type="project" value="InterPro"/>
</dbReference>
<evidence type="ECO:0000313" key="8">
    <source>
        <dbReference type="EMBL" id="AIG73310.1"/>
    </source>
</evidence>
<evidence type="ECO:0000256" key="4">
    <source>
        <dbReference type="ARBA" id="ARBA00023125"/>
    </source>
</evidence>
<dbReference type="InterPro" id="IPR036279">
    <property type="entry name" value="5-3_exonuclease_C_sf"/>
</dbReference>
<dbReference type="SUPFAM" id="SSF88723">
    <property type="entry name" value="PIN domain-like"/>
    <property type="match status" value="1"/>
</dbReference>
<evidence type="ECO:0000256" key="5">
    <source>
        <dbReference type="ARBA" id="ARBA00049957"/>
    </source>
</evidence>